<protein>
    <recommendedName>
        <fullName evidence="16">Sensory/regulatory protein RpfC</fullName>
        <ecNumber evidence="4">2.7.13.3</ecNumber>
    </recommendedName>
</protein>
<evidence type="ECO:0000256" key="3">
    <source>
        <dbReference type="ARBA" id="ARBA00004651"/>
    </source>
</evidence>
<dbReference type="GO" id="GO:0005524">
    <property type="term" value="F:ATP binding"/>
    <property type="evidence" value="ECO:0007669"/>
    <property type="project" value="UniProtKB-KW"/>
</dbReference>
<dbReference type="SMART" id="SM00073">
    <property type="entry name" value="HPT"/>
    <property type="match status" value="1"/>
</dbReference>
<dbReference type="Proteomes" id="UP000077763">
    <property type="component" value="Unassembled WGS sequence"/>
</dbReference>
<evidence type="ECO:0000256" key="10">
    <source>
        <dbReference type="ARBA" id="ARBA00022777"/>
    </source>
</evidence>
<feature type="domain" description="Histidine kinase" evidence="20">
    <location>
        <begin position="320"/>
        <end position="542"/>
    </location>
</feature>
<dbReference type="Gene3D" id="6.10.340.10">
    <property type="match status" value="1"/>
</dbReference>
<dbReference type="EC" id="2.7.13.3" evidence="4"/>
<dbReference type="Gene3D" id="1.20.120.160">
    <property type="entry name" value="HPT domain"/>
    <property type="match status" value="1"/>
</dbReference>
<evidence type="ECO:0000256" key="14">
    <source>
        <dbReference type="ARBA" id="ARBA00023136"/>
    </source>
</evidence>
<evidence type="ECO:0000259" key="25">
    <source>
        <dbReference type="PROSITE" id="PS50887"/>
    </source>
</evidence>
<dbReference type="SUPFAM" id="SSF47226">
    <property type="entry name" value="Histidine-containing phosphotransfer domain, HPT domain"/>
    <property type="match status" value="1"/>
</dbReference>
<evidence type="ECO:0000256" key="5">
    <source>
        <dbReference type="ARBA" id="ARBA00022475"/>
    </source>
</evidence>
<dbReference type="SMART" id="SM00388">
    <property type="entry name" value="HisKA"/>
    <property type="match status" value="1"/>
</dbReference>
<dbReference type="InterPro" id="IPR001789">
    <property type="entry name" value="Sig_transdc_resp-reg_receiver"/>
</dbReference>
<dbReference type="InterPro" id="IPR013655">
    <property type="entry name" value="PAS_fold_3"/>
</dbReference>
<feature type="domain" description="Response regulatory" evidence="21">
    <location>
        <begin position="978"/>
        <end position="1094"/>
    </location>
</feature>
<dbReference type="InterPro" id="IPR029787">
    <property type="entry name" value="Nucleotide_cyclase"/>
</dbReference>
<dbReference type="Pfam" id="PF00990">
    <property type="entry name" value="GGDEF"/>
    <property type="match status" value="1"/>
</dbReference>
<evidence type="ECO:0000256" key="13">
    <source>
        <dbReference type="ARBA" id="ARBA00023012"/>
    </source>
</evidence>
<feature type="transmembrane region" description="Helical" evidence="19">
    <location>
        <begin position="13"/>
        <end position="38"/>
    </location>
</feature>
<dbReference type="Pfam" id="PF08447">
    <property type="entry name" value="PAS_3"/>
    <property type="match status" value="1"/>
</dbReference>
<evidence type="ECO:0000259" key="24">
    <source>
        <dbReference type="PROSITE" id="PS50885"/>
    </source>
</evidence>
<dbReference type="GO" id="GO:0005886">
    <property type="term" value="C:plasma membrane"/>
    <property type="evidence" value="ECO:0007669"/>
    <property type="project" value="UniProtKB-SubCell"/>
</dbReference>
<keyword evidence="7" id="KW-0808">Transferase</keyword>
<dbReference type="InterPro" id="IPR035965">
    <property type="entry name" value="PAS-like_dom_sf"/>
</dbReference>
<evidence type="ECO:0000256" key="12">
    <source>
        <dbReference type="ARBA" id="ARBA00022989"/>
    </source>
</evidence>
<name>A0A177M1W8_METMH</name>
<dbReference type="InterPro" id="IPR011006">
    <property type="entry name" value="CheY-like_superfamily"/>
</dbReference>
<keyword evidence="6 18" id="KW-0597">Phosphoprotein</keyword>
<evidence type="ECO:0000256" key="9">
    <source>
        <dbReference type="ARBA" id="ARBA00022741"/>
    </source>
</evidence>
<dbReference type="PRINTS" id="PR00344">
    <property type="entry name" value="BCTRLSENSOR"/>
</dbReference>
<feature type="domain" description="Response regulatory" evidence="21">
    <location>
        <begin position="558"/>
        <end position="679"/>
    </location>
</feature>
<dbReference type="SMART" id="SM00267">
    <property type="entry name" value="GGDEF"/>
    <property type="match status" value="1"/>
</dbReference>
<evidence type="ECO:0000256" key="15">
    <source>
        <dbReference type="ARBA" id="ARBA00064003"/>
    </source>
</evidence>
<dbReference type="InterPro" id="IPR003661">
    <property type="entry name" value="HisK_dim/P_dom"/>
</dbReference>
<dbReference type="PROSITE" id="PS50894">
    <property type="entry name" value="HPT"/>
    <property type="match status" value="1"/>
</dbReference>
<keyword evidence="14 19" id="KW-0472">Membrane</keyword>
<dbReference type="CDD" id="cd00088">
    <property type="entry name" value="HPT"/>
    <property type="match status" value="1"/>
</dbReference>
<dbReference type="PROSITE" id="PS50883">
    <property type="entry name" value="EAL"/>
    <property type="match status" value="1"/>
</dbReference>
<keyword evidence="11" id="KW-0067">ATP-binding</keyword>
<keyword evidence="5" id="KW-1003">Cell membrane</keyword>
<dbReference type="Gene3D" id="3.30.70.270">
    <property type="match status" value="1"/>
</dbReference>
<dbReference type="SUPFAM" id="SSF55874">
    <property type="entry name" value="ATPase domain of HSP90 chaperone/DNA topoisomerase II/histidine kinase"/>
    <property type="match status" value="1"/>
</dbReference>
<feature type="domain" description="EAL" evidence="23">
    <location>
        <begin position="1402"/>
        <end position="1654"/>
    </location>
</feature>
<dbReference type="SUPFAM" id="SSF55785">
    <property type="entry name" value="PYP-like sensor domain (PAS domain)"/>
    <property type="match status" value="1"/>
</dbReference>
<dbReference type="PROSITE" id="PS50885">
    <property type="entry name" value="HAMP"/>
    <property type="match status" value="1"/>
</dbReference>
<dbReference type="InterPro" id="IPR005467">
    <property type="entry name" value="His_kinase_dom"/>
</dbReference>
<dbReference type="Pfam" id="PF01627">
    <property type="entry name" value="Hpt"/>
    <property type="match status" value="1"/>
</dbReference>
<dbReference type="InterPro" id="IPR036641">
    <property type="entry name" value="HPT_dom_sf"/>
</dbReference>
<evidence type="ECO:0000256" key="11">
    <source>
        <dbReference type="ARBA" id="ARBA00022840"/>
    </source>
</evidence>
<feature type="domain" description="GGDEF" evidence="25">
    <location>
        <begin position="1260"/>
        <end position="1393"/>
    </location>
</feature>
<dbReference type="InterPro" id="IPR001633">
    <property type="entry name" value="EAL_dom"/>
</dbReference>
<dbReference type="NCBIfam" id="TIGR00254">
    <property type="entry name" value="GGDEF"/>
    <property type="match status" value="1"/>
</dbReference>
<dbReference type="PROSITE" id="PS50109">
    <property type="entry name" value="HIS_KIN"/>
    <property type="match status" value="1"/>
</dbReference>
<dbReference type="PANTHER" id="PTHR45339">
    <property type="entry name" value="HYBRID SIGNAL TRANSDUCTION HISTIDINE KINASE J"/>
    <property type="match status" value="1"/>
</dbReference>
<dbReference type="PROSITE" id="PS50110">
    <property type="entry name" value="RESPONSE_REGULATORY"/>
    <property type="match status" value="3"/>
</dbReference>
<organism evidence="27 28">
    <name type="scientific">Methylomonas methanica</name>
    <dbReference type="NCBI Taxonomy" id="421"/>
    <lineage>
        <taxon>Bacteria</taxon>
        <taxon>Pseudomonadati</taxon>
        <taxon>Pseudomonadota</taxon>
        <taxon>Gammaproteobacteria</taxon>
        <taxon>Methylococcales</taxon>
        <taxon>Methylococcaceae</taxon>
        <taxon>Methylomonas</taxon>
    </lineage>
</organism>
<evidence type="ECO:0000259" key="22">
    <source>
        <dbReference type="PROSITE" id="PS50112"/>
    </source>
</evidence>
<keyword evidence="9" id="KW-0547">Nucleotide-binding</keyword>
<dbReference type="SUPFAM" id="SSF47384">
    <property type="entry name" value="Homodimeric domain of signal transducing histidine kinase"/>
    <property type="match status" value="1"/>
</dbReference>
<feature type="transmembrane region" description="Helical" evidence="19">
    <location>
        <begin position="203"/>
        <end position="222"/>
    </location>
</feature>
<reference evidence="27 28" key="1">
    <citation type="submission" date="2016-03" db="EMBL/GenBank/DDBJ databases">
        <authorList>
            <person name="Ploux O."/>
        </authorList>
    </citation>
    <scope>NUCLEOTIDE SEQUENCE [LARGE SCALE GENOMIC DNA]</scope>
    <source>
        <strain evidence="27 28">R-45371</strain>
    </source>
</reference>
<feature type="modified residue" description="Phosphohistidine" evidence="17">
    <location>
        <position position="898"/>
    </location>
</feature>
<evidence type="ECO:0000256" key="6">
    <source>
        <dbReference type="ARBA" id="ARBA00022553"/>
    </source>
</evidence>
<comment type="cofactor">
    <cofactor evidence="2">
        <name>Mg(2+)</name>
        <dbReference type="ChEBI" id="CHEBI:18420"/>
    </cofactor>
</comment>
<accession>A0A177M1W8</accession>
<comment type="catalytic activity">
    <reaction evidence="1">
        <text>ATP + protein L-histidine = ADP + protein N-phospho-L-histidine.</text>
        <dbReference type="EC" id="2.7.13.3"/>
    </reaction>
</comment>
<dbReference type="SUPFAM" id="SSF141868">
    <property type="entry name" value="EAL domain-like"/>
    <property type="match status" value="1"/>
</dbReference>
<feature type="modified residue" description="4-aspartylphosphate" evidence="18">
    <location>
        <position position="612"/>
    </location>
</feature>
<evidence type="ECO:0000256" key="17">
    <source>
        <dbReference type="PROSITE-ProRule" id="PRU00110"/>
    </source>
</evidence>
<dbReference type="GO" id="GO:0000155">
    <property type="term" value="F:phosphorelay sensor kinase activity"/>
    <property type="evidence" value="ECO:0007669"/>
    <property type="project" value="InterPro"/>
</dbReference>
<keyword evidence="12 19" id="KW-1133">Transmembrane helix</keyword>
<comment type="caution">
    <text evidence="27">The sequence shown here is derived from an EMBL/GenBank/DDBJ whole genome shotgun (WGS) entry which is preliminary data.</text>
</comment>
<dbReference type="FunFam" id="3.30.565.10:FF:000010">
    <property type="entry name" value="Sensor histidine kinase RcsC"/>
    <property type="match status" value="1"/>
</dbReference>
<dbReference type="Pfam" id="PF17152">
    <property type="entry name" value="CHASE8"/>
    <property type="match status" value="1"/>
</dbReference>
<dbReference type="Pfam" id="PF00672">
    <property type="entry name" value="HAMP"/>
    <property type="match status" value="1"/>
</dbReference>
<feature type="modified residue" description="4-aspartylphosphate" evidence="18">
    <location>
        <position position="1027"/>
    </location>
</feature>
<dbReference type="InterPro" id="IPR003594">
    <property type="entry name" value="HATPase_dom"/>
</dbReference>
<dbReference type="Gene3D" id="1.10.287.130">
    <property type="match status" value="1"/>
</dbReference>
<dbReference type="CDD" id="cd06225">
    <property type="entry name" value="HAMP"/>
    <property type="match status" value="1"/>
</dbReference>
<feature type="modified residue" description="4-aspartylphosphate" evidence="18">
    <location>
        <position position="752"/>
    </location>
</feature>
<comment type="subunit">
    <text evidence="15">At low DSF concentrations, interacts with RpfF.</text>
</comment>
<dbReference type="SMART" id="SM00448">
    <property type="entry name" value="REC"/>
    <property type="match status" value="3"/>
</dbReference>
<dbReference type="SMART" id="SM00304">
    <property type="entry name" value="HAMP"/>
    <property type="match status" value="1"/>
</dbReference>
<dbReference type="CDD" id="cd00082">
    <property type="entry name" value="HisKA"/>
    <property type="match status" value="1"/>
</dbReference>
<evidence type="ECO:0000256" key="18">
    <source>
        <dbReference type="PROSITE-ProRule" id="PRU00169"/>
    </source>
</evidence>
<evidence type="ECO:0000256" key="4">
    <source>
        <dbReference type="ARBA" id="ARBA00012438"/>
    </source>
</evidence>
<evidence type="ECO:0000313" key="27">
    <source>
        <dbReference type="EMBL" id="OAH99691.1"/>
    </source>
</evidence>
<dbReference type="Pfam" id="PF00072">
    <property type="entry name" value="Response_reg"/>
    <property type="match status" value="3"/>
</dbReference>
<dbReference type="Gene3D" id="3.40.50.2300">
    <property type="match status" value="3"/>
</dbReference>
<comment type="subcellular location">
    <subcellularLocation>
        <location evidence="3">Cell membrane</location>
        <topology evidence="3">Multi-pass membrane protein</topology>
    </subcellularLocation>
</comment>
<dbReference type="PROSITE" id="PS50887">
    <property type="entry name" value="GGDEF"/>
    <property type="match status" value="1"/>
</dbReference>
<dbReference type="Gene3D" id="3.20.20.450">
    <property type="entry name" value="EAL domain"/>
    <property type="match status" value="1"/>
</dbReference>
<dbReference type="FunFam" id="1.10.287.130:FF:000002">
    <property type="entry name" value="Two-component osmosensing histidine kinase"/>
    <property type="match status" value="1"/>
</dbReference>
<sequence>MHWFNNAPIRFKLISIMTLTAMIALMLATAAVVINEYVTKKNDTERQLGLIADIIAWNSSATLTFNDTQTAQEMLKGISSQSSVLSADLYDRSGNAFASYQSPKNSAPNWDGETIKNLIIVQQSAAETQDFLDYLTTKLGFWYRQVFKIDTENAQLPFYRQVITYDAENVLHVLKPILLDGELQGILHLADDQSELQALLNRFYLIISLIVVFTGLAILFISTKLQQVFLSPLLDLMEAMRTVTHEKNFTRRITQIGKDEFGEMASVYNAMLSEIQQRDQELVQHRTNLEQTVELRTAELRHAMEGAQAASKAKSEFLATMSHEIRTPMNGVMGMTELLLNTNLDEKQSRLAETSYRSGKSLLSIINNILDFSKIEAGKLQLFAQEFDLRPLLEETTQMLADNAHRKGVELILNMPADLHCIVNGDGERLRQVLINLLGNAIKFTDSGEVQLKVGLQNTQTAGEYHLLFEVIDTGPGIALEQQEAIFESFTQQDGSITRRFGGTGLGLTISRQLVELMGGELKLSSVPGQGSRFYFSLCLPAGTQTVMNDRHTLQGLRILVVDDNATNREILTGQLHQWGAEVTCADSGPRALKLLHDAAMQHLRFSAAVIDWHMPYMDGIALARAIQADALIPSLPMIMLSSDSVQVDQSQLNRYGISYNLNKPVFQQKLAECLMQLLTEQPIAKAKPVADPVKPPPSLSARILLAEDNLVNQEVAKGFLENLGYRVKIANHGQEAVEAALAQRFDLILMDCHMPVLDGFSATTQIRQHLQNGQRMPIIALTADVQQGIQDQCFAAGMDDYLSKPFTQEQLQQTVGRWLQPDVSQVYLPSRPVATNSGTGLLDQASLDALRSIVDAKGVSLLEKSIKLYLQTAADQAEQIRQAVTDQQADALRKAAHSLKSASANLGTKQLAASCLALENAGREQALGTTPGLLEDFEREFHQALAALKDVLHNPAEATDTAVSQPHIVAHGEHTPRILVVDDDPNFRLITVDNLQAVGFEVFEAFSGNDALQKLKCQPVDLIMLDALMDDLDGFETCKALRADANLADIPIIMSTGLDDIDSINQAFKAGASDFVIKPLNYALLIHHIRFLLRNSQNSAELRSSKLQLSAAQRIARLGYWTWYVEQNRFELSAYLAELCGIELKDFAGKLDDFLALVHPEDRAQVEAAVYAGLEGGNFEHIEFRLFKGGEEDMVVSQEIALLADKILTGTVQDLSRQKASERMIHQLAYYDELTGLSSRAYYQAHIEHIIKSAKRHHKQFAFLYLDLDEFKYVNDSFGHHVGDQFLQAVAQRINTVIRDVDLAVRLGGDEFCVLVDDISDEFQAIEVAERCLQEINQPLVLAGNRLKPRVSVGIAVYPKDGDNEHDLMKAADSAMYAAKTAGKQRYAYYRPEMTALAIKRFQDEQWLREAFDNQQFVVHYQPQINLLTGKIQGVEALVRWQHPVRGLVGPHEFIGLSESLGLINRLGEWVLDAACQQIMTWHREGLPLVQVAVNISSLHFRDVHLLDALSRTLSKSRLPAEYLELEVTESVMQTEGDMKIFADIKQLGVKIAIDDFGTGYSSLASLKDIPLDCLKIDRCFVQDVLYNTQTPILLGTIISLSNAMGYKLVAEGVETIDQLLVMSGLGCHVIQGYYFSKPVPANELPALFAKDYILQASLLNRRALDN</sequence>
<keyword evidence="13" id="KW-0902">Two-component regulatory system</keyword>
<dbReference type="CDD" id="cd01948">
    <property type="entry name" value="EAL"/>
    <property type="match status" value="1"/>
</dbReference>
<dbReference type="InterPro" id="IPR003660">
    <property type="entry name" value="HAMP_dom"/>
</dbReference>
<evidence type="ECO:0000256" key="1">
    <source>
        <dbReference type="ARBA" id="ARBA00000085"/>
    </source>
</evidence>
<dbReference type="InterPro" id="IPR043128">
    <property type="entry name" value="Rev_trsase/Diguanyl_cyclase"/>
</dbReference>
<evidence type="ECO:0000313" key="28">
    <source>
        <dbReference type="Proteomes" id="UP000077763"/>
    </source>
</evidence>
<evidence type="ECO:0000256" key="16">
    <source>
        <dbReference type="ARBA" id="ARBA00068150"/>
    </source>
</evidence>
<dbReference type="Gene3D" id="3.30.565.10">
    <property type="entry name" value="Histidine kinase-like ATPase, C-terminal domain"/>
    <property type="match status" value="1"/>
</dbReference>
<dbReference type="CDD" id="cd00156">
    <property type="entry name" value="REC"/>
    <property type="match status" value="1"/>
</dbReference>
<dbReference type="SMART" id="SM00052">
    <property type="entry name" value="EAL"/>
    <property type="match status" value="1"/>
</dbReference>
<dbReference type="InterPro" id="IPR036890">
    <property type="entry name" value="HATPase_C_sf"/>
</dbReference>
<evidence type="ECO:0000256" key="8">
    <source>
        <dbReference type="ARBA" id="ARBA00022692"/>
    </source>
</evidence>
<dbReference type="EMBL" id="LUUH01000081">
    <property type="protein sequence ID" value="OAH99691.1"/>
    <property type="molecule type" value="Genomic_DNA"/>
</dbReference>
<dbReference type="FunFam" id="3.30.70.270:FF:000001">
    <property type="entry name" value="Diguanylate cyclase domain protein"/>
    <property type="match status" value="1"/>
</dbReference>
<dbReference type="SMART" id="SM00387">
    <property type="entry name" value="HATPase_c"/>
    <property type="match status" value="1"/>
</dbReference>
<dbReference type="CDD" id="cd17546">
    <property type="entry name" value="REC_hyHK_CKI1_RcsC-like"/>
    <property type="match status" value="1"/>
</dbReference>
<dbReference type="InterPro" id="IPR000160">
    <property type="entry name" value="GGDEF_dom"/>
</dbReference>
<evidence type="ECO:0000259" key="20">
    <source>
        <dbReference type="PROSITE" id="PS50109"/>
    </source>
</evidence>
<feature type="domain" description="HAMP" evidence="24">
    <location>
        <begin position="227"/>
        <end position="280"/>
    </location>
</feature>
<dbReference type="PROSITE" id="PS50112">
    <property type="entry name" value="PAS"/>
    <property type="match status" value="1"/>
</dbReference>
<proteinExistence type="predicted"/>
<feature type="domain" description="Response regulatory" evidence="21">
    <location>
        <begin position="703"/>
        <end position="820"/>
    </location>
</feature>
<dbReference type="InterPro" id="IPR035919">
    <property type="entry name" value="EAL_sf"/>
</dbReference>
<evidence type="ECO:0000256" key="2">
    <source>
        <dbReference type="ARBA" id="ARBA00001946"/>
    </source>
</evidence>
<feature type="domain" description="PAS" evidence="22">
    <location>
        <begin position="1134"/>
        <end position="1178"/>
    </location>
</feature>
<dbReference type="InterPro" id="IPR008207">
    <property type="entry name" value="Sig_transdc_His_kin_Hpt_dom"/>
</dbReference>
<dbReference type="Pfam" id="PF02518">
    <property type="entry name" value="HATPase_c"/>
    <property type="match status" value="1"/>
</dbReference>
<feature type="domain" description="HPt" evidence="26">
    <location>
        <begin position="859"/>
        <end position="956"/>
    </location>
</feature>
<evidence type="ECO:0000256" key="19">
    <source>
        <dbReference type="SAM" id="Phobius"/>
    </source>
</evidence>
<evidence type="ECO:0000259" key="26">
    <source>
        <dbReference type="PROSITE" id="PS50894"/>
    </source>
</evidence>
<dbReference type="CDD" id="cd01949">
    <property type="entry name" value="GGDEF"/>
    <property type="match status" value="1"/>
</dbReference>
<evidence type="ECO:0000259" key="21">
    <source>
        <dbReference type="PROSITE" id="PS50110"/>
    </source>
</evidence>
<keyword evidence="8 19" id="KW-0812">Transmembrane</keyword>
<dbReference type="PANTHER" id="PTHR45339:SF1">
    <property type="entry name" value="HYBRID SIGNAL TRANSDUCTION HISTIDINE KINASE J"/>
    <property type="match status" value="1"/>
</dbReference>
<dbReference type="SUPFAM" id="SSF55073">
    <property type="entry name" value="Nucleotide cyclase"/>
    <property type="match status" value="1"/>
</dbReference>
<dbReference type="InterPro" id="IPR004358">
    <property type="entry name" value="Sig_transdc_His_kin-like_C"/>
</dbReference>
<dbReference type="SUPFAM" id="SSF52172">
    <property type="entry name" value="CheY-like"/>
    <property type="match status" value="3"/>
</dbReference>
<dbReference type="CDD" id="cd16922">
    <property type="entry name" value="HATPase_EvgS-ArcB-TorS-like"/>
    <property type="match status" value="1"/>
</dbReference>
<dbReference type="Pfam" id="PF00512">
    <property type="entry name" value="HisKA"/>
    <property type="match status" value="1"/>
</dbReference>
<dbReference type="Gene3D" id="3.30.450.20">
    <property type="entry name" value="PAS domain"/>
    <property type="match status" value="1"/>
</dbReference>
<evidence type="ECO:0000256" key="7">
    <source>
        <dbReference type="ARBA" id="ARBA00022679"/>
    </source>
</evidence>
<evidence type="ECO:0000259" key="23">
    <source>
        <dbReference type="PROSITE" id="PS50883"/>
    </source>
</evidence>
<dbReference type="InterPro" id="IPR033417">
    <property type="entry name" value="CHASE8"/>
</dbReference>
<dbReference type="Pfam" id="PF00563">
    <property type="entry name" value="EAL"/>
    <property type="match status" value="1"/>
</dbReference>
<dbReference type="InterPro" id="IPR036097">
    <property type="entry name" value="HisK_dim/P_sf"/>
</dbReference>
<gene>
    <name evidence="27" type="ORF">A1353_20390</name>
</gene>
<keyword evidence="10" id="KW-0418">Kinase</keyword>
<dbReference type="InterPro" id="IPR000014">
    <property type="entry name" value="PAS"/>
</dbReference>